<dbReference type="SMART" id="SM00983">
    <property type="entry name" value="TPK_B1_binding"/>
    <property type="match status" value="1"/>
</dbReference>
<evidence type="ECO:0000256" key="1">
    <source>
        <dbReference type="ARBA" id="ARBA00022679"/>
    </source>
</evidence>
<evidence type="ECO:0000313" key="7">
    <source>
        <dbReference type="EMBL" id="SIN62898.1"/>
    </source>
</evidence>
<organism evidence="7 8">
    <name type="scientific">Acetomicrobium flavidum</name>
    <dbReference type="NCBI Taxonomy" id="49896"/>
    <lineage>
        <taxon>Bacteria</taxon>
        <taxon>Thermotogati</taxon>
        <taxon>Synergistota</taxon>
        <taxon>Synergistia</taxon>
        <taxon>Synergistales</taxon>
        <taxon>Acetomicrobiaceae</taxon>
        <taxon>Acetomicrobium</taxon>
    </lineage>
</organism>
<proteinExistence type="predicted"/>
<evidence type="ECO:0000256" key="4">
    <source>
        <dbReference type="ARBA" id="ARBA00022840"/>
    </source>
</evidence>
<evidence type="ECO:0000256" key="2">
    <source>
        <dbReference type="ARBA" id="ARBA00022741"/>
    </source>
</evidence>
<keyword evidence="1" id="KW-0808">Transferase</keyword>
<dbReference type="Pfam" id="PF04263">
    <property type="entry name" value="TPK_catalytic"/>
    <property type="match status" value="1"/>
</dbReference>
<keyword evidence="8" id="KW-1185">Reference proteome</keyword>
<sequence length="245" mass="27375">MGSIITEAFAIERIPPISDEKVLVVAGGKLPSDAWLKTISKQFDVWVADKGIQCCRNIDVVPVAIVGDGDSSSLEDWDWAAERGAKIYRYPKDKDYTDLQLTLMQIGNIYRSPSVFVTAGLGGRLDHTLSNVFSLIWAQRWGVDALGFIGEDESFILLKDKERLTVHFDEKPFALSLLSLTPRSDGVSLKGVKWELEDVSLKLEEPFAVSNELRREERDVYLSIKSGCVGVYICLSEKRLKKAGF</sequence>
<evidence type="ECO:0000259" key="6">
    <source>
        <dbReference type="SMART" id="SM00983"/>
    </source>
</evidence>
<dbReference type="PANTHER" id="PTHR41299">
    <property type="entry name" value="THIAMINE PYROPHOSPHOKINASE"/>
    <property type="match status" value="1"/>
</dbReference>
<dbReference type="InterPro" id="IPR036371">
    <property type="entry name" value="TPK_B1-bd_sf"/>
</dbReference>
<keyword evidence="3" id="KW-0418">Kinase</keyword>
<dbReference type="EC" id="2.7.6.2" evidence="5"/>
<evidence type="ECO:0000313" key="8">
    <source>
        <dbReference type="Proteomes" id="UP000185093"/>
    </source>
</evidence>
<dbReference type="Proteomes" id="UP000185093">
    <property type="component" value="Unassembled WGS sequence"/>
</dbReference>
<gene>
    <name evidence="7" type="ORF">SAMN05444368_0271</name>
</gene>
<feature type="domain" description="Thiamin pyrophosphokinase thiamin-binding" evidence="6">
    <location>
        <begin position="162"/>
        <end position="229"/>
    </location>
</feature>
<dbReference type="Pfam" id="PF04265">
    <property type="entry name" value="TPK_B1_binding"/>
    <property type="match status" value="1"/>
</dbReference>
<protein>
    <recommendedName>
        <fullName evidence="5">Thiamine diphosphokinase</fullName>
        <ecNumber evidence="5">2.7.6.2</ecNumber>
    </recommendedName>
</protein>
<dbReference type="Gene3D" id="3.40.50.10240">
    <property type="entry name" value="Thiamin pyrophosphokinase, catalytic domain"/>
    <property type="match status" value="1"/>
</dbReference>
<reference evidence="7 8" key="1">
    <citation type="submission" date="2016-11" db="EMBL/GenBank/DDBJ databases">
        <authorList>
            <person name="Varghese N."/>
            <person name="Submissions S."/>
        </authorList>
    </citation>
    <scope>NUCLEOTIDE SEQUENCE [LARGE SCALE GENOMIC DNA]</scope>
    <source>
        <strain evidence="7 8">DSM 20664</strain>
    </source>
</reference>
<accession>A0ABY1JAY5</accession>
<dbReference type="SUPFAM" id="SSF63862">
    <property type="entry name" value="Thiamin pyrophosphokinase, substrate-binding domain"/>
    <property type="match status" value="1"/>
</dbReference>
<dbReference type="EMBL" id="FSQZ01000001">
    <property type="protein sequence ID" value="SIN62898.1"/>
    <property type="molecule type" value="Genomic_DNA"/>
</dbReference>
<name>A0ABY1JAY5_9BACT</name>
<dbReference type="PANTHER" id="PTHR41299:SF1">
    <property type="entry name" value="THIAMINE PYROPHOSPHOKINASE"/>
    <property type="match status" value="1"/>
</dbReference>
<dbReference type="InterPro" id="IPR053149">
    <property type="entry name" value="TPK"/>
</dbReference>
<keyword evidence="2" id="KW-0547">Nucleotide-binding</keyword>
<evidence type="ECO:0000256" key="5">
    <source>
        <dbReference type="NCBIfam" id="TIGR01378"/>
    </source>
</evidence>
<dbReference type="InterPro" id="IPR006282">
    <property type="entry name" value="Thi_PPkinase"/>
</dbReference>
<dbReference type="RefSeq" id="WP_074199048.1">
    <property type="nucleotide sequence ID" value="NZ_FSQZ01000001.1"/>
</dbReference>
<dbReference type="CDD" id="cd07995">
    <property type="entry name" value="TPK"/>
    <property type="match status" value="1"/>
</dbReference>
<dbReference type="NCBIfam" id="TIGR01378">
    <property type="entry name" value="thi_PPkinase"/>
    <property type="match status" value="1"/>
</dbReference>
<keyword evidence="4" id="KW-0067">ATP-binding</keyword>
<dbReference type="SUPFAM" id="SSF63999">
    <property type="entry name" value="Thiamin pyrophosphokinase, catalytic domain"/>
    <property type="match status" value="1"/>
</dbReference>
<dbReference type="InterPro" id="IPR007373">
    <property type="entry name" value="Thiamin_PyroPKinase_B1-bd"/>
</dbReference>
<evidence type="ECO:0000256" key="3">
    <source>
        <dbReference type="ARBA" id="ARBA00022777"/>
    </source>
</evidence>
<dbReference type="InterPro" id="IPR036759">
    <property type="entry name" value="TPK_catalytic_sf"/>
</dbReference>
<comment type="caution">
    <text evidence="7">The sequence shown here is derived from an EMBL/GenBank/DDBJ whole genome shotgun (WGS) entry which is preliminary data.</text>
</comment>
<dbReference type="InterPro" id="IPR007371">
    <property type="entry name" value="TPK_catalytic"/>
</dbReference>